<dbReference type="RefSeq" id="WP_208174872.1">
    <property type="nucleotide sequence ID" value="NZ_JAGETZ010000003.1"/>
</dbReference>
<feature type="signal peptide" evidence="2">
    <location>
        <begin position="1"/>
        <end position="28"/>
    </location>
</feature>
<organism evidence="3 4">
    <name type="scientific">Hymenobacter negativus</name>
    <dbReference type="NCBI Taxonomy" id="2795026"/>
    <lineage>
        <taxon>Bacteria</taxon>
        <taxon>Pseudomonadati</taxon>
        <taxon>Bacteroidota</taxon>
        <taxon>Cytophagia</taxon>
        <taxon>Cytophagales</taxon>
        <taxon>Hymenobacteraceae</taxon>
        <taxon>Hymenobacter</taxon>
    </lineage>
</organism>
<keyword evidence="2" id="KW-0732">Signal</keyword>
<sequence length="738" mass="76891">MRPRRHWARIGPYCLALAGGLWSRPATAQPAAAPPLNQLVRLPAGWVTLAQVLAEASRQSKVPISYSSTRLATSRRIYVPAGPPRPLRTVLSEVLGAQHVTYGLLNGQLVLWPARQAPPPGITNVNGRETAAAAETLAAGASSGITPVAKPVSPRSTSLQEKVAGAVPGNTKSEKDLPAGPALQLPVQQATGQERNGSRGGVKSVRNASGQHSRAFPTPAEAAEHLQVTTADVGKLTALSATSKPLAIRGHFNEQGSKAAKRGRSLHVATSKVATGRDDNAAMAATAASKTTAKPASSSSASSSSGRLGRSGEVPLLPVREVRAASIPSRVPSIAELTPVPLAPSAAPSLLTNRLAQLSLVYPLSTNLLANARANNLLSVNMLAGYAGGVRAVELGSLLNVVRDSVRGLQASGLANVVGTAVRGVQLAGMANIIGGSVSGLQGAGAVNICRDDARGIQLAGIVNVVGGAAHARTRPDQPTRVRRWLGLPRLLSTDALGRLPAAPSVSAPGPLFQFAGLANVTGTDVQGLQTATLVNLAHQVKGVQFGLVNVARHVRGVQFGLVNIADSVDGIPLGFINIVRHGYLQGEVWSSESLPLNAVVKLGVRRYYTILGVAAEPFGSRVQWAGGFGFGTVGQPHGRFTFSLDAIQWTLAGTAEAAGVQTDQRLLSQLRPAVAWQIERNGHLQLVVSPTLNLAIAWSNEGQPNWDFGANQLLLINATGEQSRTRMWPGLQIGLRF</sequence>
<feature type="compositionally biased region" description="Low complexity" evidence="1">
    <location>
        <begin position="282"/>
        <end position="305"/>
    </location>
</feature>
<proteinExistence type="predicted"/>
<evidence type="ECO:0000256" key="1">
    <source>
        <dbReference type="SAM" id="MobiDB-lite"/>
    </source>
</evidence>
<feature type="region of interest" description="Disordered" evidence="1">
    <location>
        <begin position="282"/>
        <end position="312"/>
    </location>
</feature>
<evidence type="ECO:0008006" key="5">
    <source>
        <dbReference type="Google" id="ProtNLM"/>
    </source>
</evidence>
<accession>A0ABS3QDC5</accession>
<feature type="region of interest" description="Disordered" evidence="1">
    <location>
        <begin position="145"/>
        <end position="214"/>
    </location>
</feature>
<protein>
    <recommendedName>
        <fullName evidence="5">Secretin/TonB short N-terminal domain-containing protein</fullName>
    </recommendedName>
</protein>
<name>A0ABS3QDC5_9BACT</name>
<feature type="compositionally biased region" description="Polar residues" evidence="1">
    <location>
        <begin position="186"/>
        <end position="195"/>
    </location>
</feature>
<dbReference type="EMBL" id="JAGETZ010000003">
    <property type="protein sequence ID" value="MBO2009252.1"/>
    <property type="molecule type" value="Genomic_DNA"/>
</dbReference>
<feature type="region of interest" description="Disordered" evidence="1">
    <location>
        <begin position="255"/>
        <end position="274"/>
    </location>
</feature>
<reference evidence="3 4" key="1">
    <citation type="submission" date="2021-03" db="EMBL/GenBank/DDBJ databases">
        <authorList>
            <person name="Kim M.K."/>
        </authorList>
    </citation>
    <scope>NUCLEOTIDE SEQUENCE [LARGE SCALE GENOMIC DNA]</scope>
    <source>
        <strain evidence="3 4">BT442</strain>
    </source>
</reference>
<dbReference type="Proteomes" id="UP000664369">
    <property type="component" value="Unassembled WGS sequence"/>
</dbReference>
<evidence type="ECO:0000256" key="2">
    <source>
        <dbReference type="SAM" id="SignalP"/>
    </source>
</evidence>
<evidence type="ECO:0000313" key="3">
    <source>
        <dbReference type="EMBL" id="MBO2009252.1"/>
    </source>
</evidence>
<evidence type="ECO:0000313" key="4">
    <source>
        <dbReference type="Proteomes" id="UP000664369"/>
    </source>
</evidence>
<gene>
    <name evidence="3" type="ORF">J4E00_09335</name>
</gene>
<feature type="chain" id="PRO_5046819388" description="Secretin/TonB short N-terminal domain-containing protein" evidence="2">
    <location>
        <begin position="29"/>
        <end position="738"/>
    </location>
</feature>
<keyword evidence="4" id="KW-1185">Reference proteome</keyword>
<comment type="caution">
    <text evidence="3">The sequence shown here is derived from an EMBL/GenBank/DDBJ whole genome shotgun (WGS) entry which is preliminary data.</text>
</comment>